<name>A0A1C3WJH0_9HYPH</name>
<dbReference type="CDD" id="cd00732">
    <property type="entry name" value="CheW"/>
    <property type="match status" value="1"/>
</dbReference>
<dbReference type="Pfam" id="PF01584">
    <property type="entry name" value="CheW"/>
    <property type="match status" value="1"/>
</dbReference>
<dbReference type="OrthoDB" id="9794382at2"/>
<protein>
    <submittedName>
        <fullName evidence="2">Purine-binding chemotaxis protein CheW</fullName>
    </submittedName>
</protein>
<accession>A0A1C3WJH0</accession>
<dbReference type="InterPro" id="IPR039315">
    <property type="entry name" value="CheW"/>
</dbReference>
<dbReference type="AlphaFoldDB" id="A0A1C3WJH0"/>
<dbReference type="SUPFAM" id="SSF50341">
    <property type="entry name" value="CheW-like"/>
    <property type="match status" value="1"/>
</dbReference>
<feature type="domain" description="CheW-like" evidence="1">
    <location>
        <begin position="11"/>
        <end position="151"/>
    </location>
</feature>
<dbReference type="Gene3D" id="2.40.50.180">
    <property type="entry name" value="CheA-289, Domain 4"/>
    <property type="match status" value="1"/>
</dbReference>
<gene>
    <name evidence="2" type="ORF">GA0061102_103140</name>
</gene>
<dbReference type="GO" id="GO:0007165">
    <property type="term" value="P:signal transduction"/>
    <property type="evidence" value="ECO:0007669"/>
    <property type="project" value="InterPro"/>
</dbReference>
<dbReference type="RefSeq" id="WP_092853322.1">
    <property type="nucleotide sequence ID" value="NZ_FMAH01000031.1"/>
</dbReference>
<dbReference type="InterPro" id="IPR036061">
    <property type="entry name" value="CheW-like_dom_sf"/>
</dbReference>
<dbReference type="SMART" id="SM00260">
    <property type="entry name" value="CheW"/>
    <property type="match status" value="1"/>
</dbReference>
<dbReference type="EMBL" id="FMAH01000031">
    <property type="protein sequence ID" value="SCB40099.1"/>
    <property type="molecule type" value="Genomic_DNA"/>
</dbReference>
<dbReference type="PANTHER" id="PTHR22617:SF23">
    <property type="entry name" value="CHEMOTAXIS PROTEIN CHEW"/>
    <property type="match status" value="1"/>
</dbReference>
<proteinExistence type="predicted"/>
<dbReference type="InterPro" id="IPR002545">
    <property type="entry name" value="CheW-lke_dom"/>
</dbReference>
<organism evidence="2 3">
    <name type="scientific">Rhizobium miluonense</name>
    <dbReference type="NCBI Taxonomy" id="411945"/>
    <lineage>
        <taxon>Bacteria</taxon>
        <taxon>Pseudomonadati</taxon>
        <taxon>Pseudomonadota</taxon>
        <taxon>Alphaproteobacteria</taxon>
        <taxon>Hyphomicrobiales</taxon>
        <taxon>Rhizobiaceae</taxon>
        <taxon>Rhizobium/Agrobacterium group</taxon>
        <taxon>Rhizobium</taxon>
    </lineage>
</organism>
<dbReference type="GO" id="GO:0005829">
    <property type="term" value="C:cytosol"/>
    <property type="evidence" value="ECO:0007669"/>
    <property type="project" value="TreeGrafter"/>
</dbReference>
<reference evidence="3" key="1">
    <citation type="submission" date="2016-08" db="EMBL/GenBank/DDBJ databases">
        <authorList>
            <person name="Varghese N."/>
            <person name="Submissions Spin"/>
        </authorList>
    </citation>
    <scope>NUCLEOTIDE SEQUENCE [LARGE SCALE GENOMIC DNA]</scope>
    <source>
        <strain evidence="3">HAMBI 2971</strain>
    </source>
</reference>
<dbReference type="STRING" id="411945.GA0061102_103140"/>
<evidence type="ECO:0000313" key="2">
    <source>
        <dbReference type="EMBL" id="SCB40099.1"/>
    </source>
</evidence>
<dbReference type="Gene3D" id="2.30.30.40">
    <property type="entry name" value="SH3 Domains"/>
    <property type="match status" value="1"/>
</dbReference>
<dbReference type="GO" id="GO:0006935">
    <property type="term" value="P:chemotaxis"/>
    <property type="evidence" value="ECO:0007669"/>
    <property type="project" value="InterPro"/>
</dbReference>
<dbReference type="PANTHER" id="PTHR22617">
    <property type="entry name" value="CHEMOTAXIS SENSOR HISTIDINE KINASE-RELATED"/>
    <property type="match status" value="1"/>
</dbReference>
<keyword evidence="3" id="KW-1185">Reference proteome</keyword>
<sequence length="154" mass="16835">MTNAIKQAGAYLEIVSFHLGDQEFCIDIMAIREIRGWAPVTPMPHTPPYVLGLINLRGAVIPVIDMACRLGMKMTEPSERSAIIVTDIAGKLVGLLVEQVSDMMTIKSEDLQPAPEIIPEVQRAFCRGIVALEKSMVCFLNLDTIIADQLAQAA</sequence>
<dbReference type="Proteomes" id="UP000199435">
    <property type="component" value="Unassembled WGS sequence"/>
</dbReference>
<evidence type="ECO:0000259" key="1">
    <source>
        <dbReference type="PROSITE" id="PS50851"/>
    </source>
</evidence>
<dbReference type="PROSITE" id="PS50851">
    <property type="entry name" value="CHEW"/>
    <property type="match status" value="1"/>
</dbReference>
<evidence type="ECO:0000313" key="3">
    <source>
        <dbReference type="Proteomes" id="UP000199435"/>
    </source>
</evidence>